<dbReference type="Proteomes" id="UP001153148">
    <property type="component" value="Unassembled WGS sequence"/>
</dbReference>
<evidence type="ECO:0000313" key="3">
    <source>
        <dbReference type="Proteomes" id="UP001153148"/>
    </source>
</evidence>
<feature type="signal peptide" evidence="1">
    <location>
        <begin position="1"/>
        <end position="20"/>
    </location>
</feature>
<dbReference type="InterPro" id="IPR010562">
    <property type="entry name" value="Haemolymph_juvenile_hormone-bd"/>
</dbReference>
<keyword evidence="1" id="KW-0732">Signal</keyword>
<reference evidence="2" key="1">
    <citation type="submission" date="2021-03" db="EMBL/GenBank/DDBJ databases">
        <authorList>
            <person name="Tran Van P."/>
        </authorList>
    </citation>
    <scope>NUCLEOTIDE SEQUENCE</scope>
</reference>
<evidence type="ECO:0000313" key="2">
    <source>
        <dbReference type="EMBL" id="CAG2057978.1"/>
    </source>
</evidence>
<dbReference type="Pfam" id="PF06585">
    <property type="entry name" value="JHBP"/>
    <property type="match status" value="1"/>
</dbReference>
<protein>
    <submittedName>
        <fullName evidence="2">Uncharacterized protein</fullName>
    </submittedName>
</protein>
<feature type="chain" id="PRO_5045272503" evidence="1">
    <location>
        <begin position="21"/>
        <end position="72"/>
    </location>
</feature>
<dbReference type="EMBL" id="CAJPIN010006403">
    <property type="protein sequence ID" value="CAG2057978.1"/>
    <property type="molecule type" value="Genomic_DNA"/>
</dbReference>
<gene>
    <name evidence="2" type="ORF">TPAB3V08_LOCUS4953</name>
</gene>
<sequence>MKNTAAVVLTIMLGWYTAHGAVSKFPPNFKRCVKTDPNFDECVRDASEDAVHQLKNGKNLMSILIDVKLLRG</sequence>
<comment type="caution">
    <text evidence="2">The sequence shown here is derived from an EMBL/GenBank/DDBJ whole genome shotgun (WGS) entry which is preliminary data.</text>
</comment>
<keyword evidence="3" id="KW-1185">Reference proteome</keyword>
<name>A0ABN7NQ67_TIMPD</name>
<organism evidence="2 3">
    <name type="scientific">Timema podura</name>
    <name type="common">Walking stick</name>
    <dbReference type="NCBI Taxonomy" id="61482"/>
    <lineage>
        <taxon>Eukaryota</taxon>
        <taxon>Metazoa</taxon>
        <taxon>Ecdysozoa</taxon>
        <taxon>Arthropoda</taxon>
        <taxon>Hexapoda</taxon>
        <taxon>Insecta</taxon>
        <taxon>Pterygota</taxon>
        <taxon>Neoptera</taxon>
        <taxon>Polyneoptera</taxon>
        <taxon>Phasmatodea</taxon>
        <taxon>Timematodea</taxon>
        <taxon>Timematoidea</taxon>
        <taxon>Timematidae</taxon>
        <taxon>Timema</taxon>
    </lineage>
</organism>
<accession>A0ABN7NQ67</accession>
<proteinExistence type="predicted"/>
<evidence type="ECO:0000256" key="1">
    <source>
        <dbReference type="SAM" id="SignalP"/>
    </source>
</evidence>